<reference evidence="1" key="1">
    <citation type="submission" date="2021-06" db="EMBL/GenBank/DDBJ databases">
        <authorList>
            <person name="Kallberg Y."/>
            <person name="Tangrot J."/>
            <person name="Rosling A."/>
        </authorList>
    </citation>
    <scope>NUCLEOTIDE SEQUENCE</scope>
    <source>
        <strain evidence="1">28 12/20/2015</strain>
    </source>
</reference>
<name>A0ACA9LFT2_9GLOM</name>
<gene>
    <name evidence="1" type="ORF">SPELUC_LOCUS4248</name>
</gene>
<proteinExistence type="predicted"/>
<feature type="non-terminal residue" evidence="1">
    <location>
        <position position="1"/>
    </location>
</feature>
<evidence type="ECO:0000313" key="2">
    <source>
        <dbReference type="Proteomes" id="UP000789366"/>
    </source>
</evidence>
<keyword evidence="2" id="KW-1185">Reference proteome</keyword>
<protein>
    <submittedName>
        <fullName evidence="1">10380_t:CDS:1</fullName>
    </submittedName>
</protein>
<evidence type="ECO:0000313" key="1">
    <source>
        <dbReference type="EMBL" id="CAG8528250.1"/>
    </source>
</evidence>
<organism evidence="1 2">
    <name type="scientific">Cetraspora pellucida</name>
    <dbReference type="NCBI Taxonomy" id="1433469"/>
    <lineage>
        <taxon>Eukaryota</taxon>
        <taxon>Fungi</taxon>
        <taxon>Fungi incertae sedis</taxon>
        <taxon>Mucoromycota</taxon>
        <taxon>Glomeromycotina</taxon>
        <taxon>Glomeromycetes</taxon>
        <taxon>Diversisporales</taxon>
        <taxon>Gigasporaceae</taxon>
        <taxon>Cetraspora</taxon>
    </lineage>
</organism>
<sequence length="252" mass="29064">GINDIIKSTLTSKTSLCELVSVLNSRLLQKSLFIHYNNWSEIYSKPTSLTTSTKLLPKVDVWIAKFLMPPVLSLQRAKIAKALWYSSTLISRESMNVNFIYKQDECNAFDDLDDFPVMNIDEILNLFMLSIKECWKVIHYHSSNKNFVIVFEDSSHIYGSTILVSKPILNLNPTYSDYYITFDNMLKTLDFYYEYGITNGLCKKAIIIKLEAGSVVINTLNKFLKNFTRQHSANNKQQTLIMFKIIICVMMS</sequence>
<dbReference type="EMBL" id="CAJVPW010003705">
    <property type="protein sequence ID" value="CAG8528250.1"/>
    <property type="molecule type" value="Genomic_DNA"/>
</dbReference>
<comment type="caution">
    <text evidence="1">The sequence shown here is derived from an EMBL/GenBank/DDBJ whole genome shotgun (WGS) entry which is preliminary data.</text>
</comment>
<dbReference type="Proteomes" id="UP000789366">
    <property type="component" value="Unassembled WGS sequence"/>
</dbReference>
<accession>A0ACA9LFT2</accession>